<dbReference type="InterPro" id="IPR001547">
    <property type="entry name" value="Glyco_hydro_5"/>
</dbReference>
<keyword evidence="9" id="KW-1185">Reference proteome</keyword>
<dbReference type="Gene3D" id="3.20.20.80">
    <property type="entry name" value="Glycosidases"/>
    <property type="match status" value="1"/>
</dbReference>
<dbReference type="PANTHER" id="PTHR31297:SF43">
    <property type="entry name" value="GLUCAN 1,3-BETA-GLUCOSIDASE 3"/>
    <property type="match status" value="1"/>
</dbReference>
<dbReference type="EMBL" id="QGMI01000163">
    <property type="protein sequence ID" value="TVY46202.1"/>
    <property type="molecule type" value="Genomic_DNA"/>
</dbReference>
<evidence type="ECO:0000313" key="9">
    <source>
        <dbReference type="Proteomes" id="UP000443090"/>
    </source>
</evidence>
<comment type="similarity">
    <text evidence="1 5">Belongs to the glycosyl hydrolase 5 (cellulase A) family.</text>
</comment>
<evidence type="ECO:0000256" key="4">
    <source>
        <dbReference type="ARBA" id="ARBA00023316"/>
    </source>
</evidence>
<feature type="domain" description="Glycoside hydrolase family 5" evidence="7">
    <location>
        <begin position="108"/>
        <end position="285"/>
    </location>
</feature>
<evidence type="ECO:0000256" key="1">
    <source>
        <dbReference type="ARBA" id="ARBA00005641"/>
    </source>
</evidence>
<dbReference type="GO" id="GO:0071555">
    <property type="term" value="P:cell wall organization"/>
    <property type="evidence" value="ECO:0007669"/>
    <property type="project" value="UniProtKB-KW"/>
</dbReference>
<organism evidence="8 9">
    <name type="scientific">Lachnellula occidentalis</name>
    <dbReference type="NCBI Taxonomy" id="215460"/>
    <lineage>
        <taxon>Eukaryota</taxon>
        <taxon>Fungi</taxon>
        <taxon>Dikarya</taxon>
        <taxon>Ascomycota</taxon>
        <taxon>Pezizomycotina</taxon>
        <taxon>Leotiomycetes</taxon>
        <taxon>Helotiales</taxon>
        <taxon>Lachnaceae</taxon>
        <taxon>Lachnellula</taxon>
    </lineage>
</organism>
<evidence type="ECO:0000256" key="3">
    <source>
        <dbReference type="ARBA" id="ARBA00023295"/>
    </source>
</evidence>
<proteinExistence type="inferred from homology"/>
<feature type="region of interest" description="Disordered" evidence="6">
    <location>
        <begin position="335"/>
        <end position="372"/>
    </location>
</feature>
<accession>A0A8H8UI88</accession>
<evidence type="ECO:0000259" key="7">
    <source>
        <dbReference type="Pfam" id="PF00150"/>
    </source>
</evidence>
<dbReference type="OrthoDB" id="1887033at2759"/>
<dbReference type="GO" id="GO:0005576">
    <property type="term" value="C:extracellular region"/>
    <property type="evidence" value="ECO:0007669"/>
    <property type="project" value="TreeGrafter"/>
</dbReference>
<dbReference type="Proteomes" id="UP000443090">
    <property type="component" value="Unassembled WGS sequence"/>
</dbReference>
<feature type="compositionally biased region" description="Basic and acidic residues" evidence="6">
    <location>
        <begin position="7"/>
        <end position="17"/>
    </location>
</feature>
<sequence length="528" mass="57579">MKKFLNKAKDSYKEFQDNQHQSGGGGGFGGAPSQQPISQQPNQPVDLGPPAPNDVLRYRYHHGTNLGSIFVLEKWLHGSMFPASSKGGSELDAATASLSELGLDATRSKFEAHWANAVSDSDFSWLVNEARCTSIRLPIGYFTLGPDYCKGTPFEKVSGVYVNAWAAVRTLVARARAHGIGVLIDLHALPGGANTDAHSGCATGKAEFWGSRSNVSLVKKVLSTIAGEVRSGGMDGVVGIQVVNEAVWEAKHMYDFYEQAVQTIGSVDASIPVYISDAWNLNKALEWCNGRRGGGNPVVVDTHNDKDRSQAPQEIIGRIGSQLSELDGKVGSLCDRGEAQELRPRRQNLEPRPTPRKRQPSNAIRTGPKPEMAATSRGLLFLDLQNGLDGRRRMGLRRANQKGNIPAPSYLCLPAHEVRNRLQAANERRGELGEGAKRGHAGYWDSASPGKHFEHWRYGEGWELGYSDAMKFFGFRVDAGGEGGDRIGCLEIWVKRRLGGVGHMGGFGWEWEQGFRAGVRAFEEVVGI</sequence>
<evidence type="ECO:0000256" key="2">
    <source>
        <dbReference type="ARBA" id="ARBA00022801"/>
    </source>
</evidence>
<dbReference type="InterPro" id="IPR050386">
    <property type="entry name" value="Glycosyl_hydrolase_5"/>
</dbReference>
<keyword evidence="3 5" id="KW-0326">Glycosidase</keyword>
<keyword evidence="4" id="KW-0961">Cell wall biogenesis/degradation</keyword>
<dbReference type="GO" id="GO:0009986">
    <property type="term" value="C:cell surface"/>
    <property type="evidence" value="ECO:0007669"/>
    <property type="project" value="TreeGrafter"/>
</dbReference>
<feature type="compositionally biased region" description="Low complexity" evidence="6">
    <location>
        <begin position="32"/>
        <end position="44"/>
    </location>
</feature>
<gene>
    <name evidence="8" type="primary">YBR056W</name>
    <name evidence="8" type="ORF">LOCC1_G004844</name>
</gene>
<feature type="compositionally biased region" description="Basic and acidic residues" evidence="6">
    <location>
        <begin position="335"/>
        <end position="349"/>
    </location>
</feature>
<comment type="caution">
    <text evidence="8">The sequence shown here is derived from an EMBL/GenBank/DDBJ whole genome shotgun (WGS) entry which is preliminary data.</text>
</comment>
<dbReference type="PANTHER" id="PTHR31297">
    <property type="entry name" value="GLUCAN ENDO-1,6-BETA-GLUCOSIDASE B"/>
    <property type="match status" value="1"/>
</dbReference>
<feature type="region of interest" description="Disordered" evidence="6">
    <location>
        <begin position="1"/>
        <end position="53"/>
    </location>
</feature>
<dbReference type="InterPro" id="IPR017853">
    <property type="entry name" value="GH"/>
</dbReference>
<reference evidence="8 9" key="1">
    <citation type="submission" date="2018-05" db="EMBL/GenBank/DDBJ databases">
        <title>Genome sequencing and assembly of the regulated plant pathogen Lachnellula willkommii and related sister species for the development of diagnostic species identification markers.</title>
        <authorList>
            <person name="Giroux E."/>
            <person name="Bilodeau G."/>
        </authorList>
    </citation>
    <scope>NUCLEOTIDE SEQUENCE [LARGE SCALE GENOMIC DNA]</scope>
    <source>
        <strain evidence="8 9">CBS 160.35</strain>
    </source>
</reference>
<dbReference type="SUPFAM" id="SSF51445">
    <property type="entry name" value="(Trans)glycosidases"/>
    <property type="match status" value="1"/>
</dbReference>
<evidence type="ECO:0000256" key="5">
    <source>
        <dbReference type="RuleBase" id="RU361153"/>
    </source>
</evidence>
<name>A0A8H8UI88_9HELO</name>
<dbReference type="Pfam" id="PF00150">
    <property type="entry name" value="Cellulase"/>
    <property type="match status" value="1"/>
</dbReference>
<dbReference type="AlphaFoldDB" id="A0A8H8UI88"/>
<evidence type="ECO:0000313" key="8">
    <source>
        <dbReference type="EMBL" id="TVY46202.1"/>
    </source>
</evidence>
<evidence type="ECO:0000256" key="6">
    <source>
        <dbReference type="SAM" id="MobiDB-lite"/>
    </source>
</evidence>
<dbReference type="GO" id="GO:0046557">
    <property type="term" value="F:glucan endo-1,6-beta-glucosidase activity"/>
    <property type="evidence" value="ECO:0007669"/>
    <property type="project" value="TreeGrafter"/>
</dbReference>
<keyword evidence="2 5" id="KW-0378">Hydrolase</keyword>
<dbReference type="GO" id="GO:0009251">
    <property type="term" value="P:glucan catabolic process"/>
    <property type="evidence" value="ECO:0007669"/>
    <property type="project" value="TreeGrafter"/>
</dbReference>
<protein>
    <submittedName>
        <fullName evidence="8">Putative glycosyl hydrolase</fullName>
    </submittedName>
</protein>